<keyword evidence="6 12" id="KW-0489">Methyltransferase</keyword>
<keyword evidence="8" id="KW-0949">S-adenosyl-L-methionine</keyword>
<dbReference type="RefSeq" id="WP_107365160.1">
    <property type="nucleotide sequence ID" value="NZ_FOLM01000013.1"/>
</dbReference>
<protein>
    <recommendedName>
        <fullName evidence="4">Protein-L-isoaspartate O-methyltransferase</fullName>
        <ecNumber evidence="3">2.1.1.77</ecNumber>
    </recommendedName>
    <alternativeName>
        <fullName evidence="11">L-isoaspartyl protein carboxyl methyltransferase</fullName>
    </alternativeName>
    <alternativeName>
        <fullName evidence="9">Protein L-isoaspartyl methyltransferase</fullName>
    </alternativeName>
    <alternativeName>
        <fullName evidence="10">Protein-beta-aspartate methyltransferase</fullName>
    </alternativeName>
</protein>
<dbReference type="OrthoDB" id="5143400at2"/>
<reference evidence="12 13" key="1">
    <citation type="submission" date="2016-10" db="EMBL/GenBank/DDBJ databases">
        <authorList>
            <person name="de Groot N.N."/>
        </authorList>
    </citation>
    <scope>NUCLEOTIDE SEQUENCE [LARGE SCALE GENOMIC DNA]</scope>
    <source>
        <strain evidence="12 13">CGMCC 4.5739</strain>
    </source>
</reference>
<dbReference type="InterPro" id="IPR029063">
    <property type="entry name" value="SAM-dependent_MTases_sf"/>
</dbReference>
<dbReference type="Gene3D" id="3.40.50.150">
    <property type="entry name" value="Vaccinia Virus protein VP39"/>
    <property type="match status" value="1"/>
</dbReference>
<accession>A0A1I1RJC1</accession>
<evidence type="ECO:0000256" key="4">
    <source>
        <dbReference type="ARBA" id="ARBA00013346"/>
    </source>
</evidence>
<keyword evidence="5" id="KW-0963">Cytoplasm</keyword>
<evidence type="ECO:0000256" key="7">
    <source>
        <dbReference type="ARBA" id="ARBA00022679"/>
    </source>
</evidence>
<evidence type="ECO:0000256" key="1">
    <source>
        <dbReference type="ARBA" id="ARBA00004496"/>
    </source>
</evidence>
<evidence type="ECO:0000256" key="8">
    <source>
        <dbReference type="ARBA" id="ARBA00022691"/>
    </source>
</evidence>
<evidence type="ECO:0000313" key="12">
    <source>
        <dbReference type="EMBL" id="SFD34384.1"/>
    </source>
</evidence>
<comment type="subcellular location">
    <subcellularLocation>
        <location evidence="1">Cytoplasm</location>
    </subcellularLocation>
</comment>
<comment type="similarity">
    <text evidence="2">Belongs to the methyltransferase superfamily. L-isoaspartyl/D-aspartyl protein methyltransferase family.</text>
</comment>
<evidence type="ECO:0000256" key="3">
    <source>
        <dbReference type="ARBA" id="ARBA00011890"/>
    </source>
</evidence>
<evidence type="ECO:0000256" key="10">
    <source>
        <dbReference type="ARBA" id="ARBA00031323"/>
    </source>
</evidence>
<dbReference type="PANTHER" id="PTHR11579">
    <property type="entry name" value="PROTEIN-L-ISOASPARTATE O-METHYLTRANSFERASE"/>
    <property type="match status" value="1"/>
</dbReference>
<organism evidence="12 13">
    <name type="scientific">Streptomyces aidingensis</name>
    <dbReference type="NCBI Taxonomy" id="910347"/>
    <lineage>
        <taxon>Bacteria</taxon>
        <taxon>Bacillati</taxon>
        <taxon>Actinomycetota</taxon>
        <taxon>Actinomycetes</taxon>
        <taxon>Kitasatosporales</taxon>
        <taxon>Streptomycetaceae</taxon>
        <taxon>Streptomyces</taxon>
    </lineage>
</organism>
<evidence type="ECO:0000256" key="11">
    <source>
        <dbReference type="ARBA" id="ARBA00031350"/>
    </source>
</evidence>
<name>A0A1I1RJC1_9ACTN</name>
<dbReference type="EC" id="2.1.1.77" evidence="3"/>
<proteinExistence type="inferred from homology"/>
<dbReference type="AlphaFoldDB" id="A0A1I1RJC1"/>
<dbReference type="GO" id="GO:0032259">
    <property type="term" value="P:methylation"/>
    <property type="evidence" value="ECO:0007669"/>
    <property type="project" value="UniProtKB-KW"/>
</dbReference>
<dbReference type="InterPro" id="IPR000682">
    <property type="entry name" value="PCMT"/>
</dbReference>
<dbReference type="SUPFAM" id="SSF53335">
    <property type="entry name" value="S-adenosyl-L-methionine-dependent methyltransferases"/>
    <property type="match status" value="1"/>
</dbReference>
<evidence type="ECO:0000256" key="6">
    <source>
        <dbReference type="ARBA" id="ARBA00022603"/>
    </source>
</evidence>
<dbReference type="STRING" id="910347.SAMN05421773_113132"/>
<dbReference type="CDD" id="cd02440">
    <property type="entry name" value="AdoMet_MTases"/>
    <property type="match status" value="1"/>
</dbReference>
<gene>
    <name evidence="12" type="ORF">SAMN05421773_113132</name>
</gene>
<sequence length="370" mass="39838">MNHRRADIAAAFFTVPRHHFIPDRAWAAPSAGGTGHWIDRRAAPDTWWTAVCSDTVIVTQLNQGRTPLTPETAADRRNMPTCSASAPHLVAAGLRHLDPRPGERVLDIGTGTGWTAALLTHLTGDPGLVTTIDIDPGLVTVAVANLERAGIAPQPAVLVGDAATTLPDEEFDRIHVTVGVTTLPHTWIKHTRPGGTIVLPYHPPIGRLLRLTVAEDGIAVGHFQSQTCAFMPLRAPATGTTDPAPAPAAWADDEPRVRPPAIDPALAAHRPSALDLLIAARTGDIPWMGPDGTITLFSRPSRAEIRDGLVHQYGPRNLWDEVEHTLRWWAENGSPGLSEMGLTVTPDRQYLWLGDPGTPLDTVLTPIEAR</sequence>
<evidence type="ECO:0000256" key="5">
    <source>
        <dbReference type="ARBA" id="ARBA00022490"/>
    </source>
</evidence>
<dbReference type="Pfam" id="PF01135">
    <property type="entry name" value="PCMT"/>
    <property type="match status" value="1"/>
</dbReference>
<dbReference type="GO" id="GO:0004719">
    <property type="term" value="F:protein-L-isoaspartate (D-aspartate) O-methyltransferase activity"/>
    <property type="evidence" value="ECO:0007669"/>
    <property type="project" value="UniProtKB-EC"/>
</dbReference>
<dbReference type="PANTHER" id="PTHR11579:SF0">
    <property type="entry name" value="PROTEIN-L-ISOASPARTATE(D-ASPARTATE) O-METHYLTRANSFERASE"/>
    <property type="match status" value="1"/>
</dbReference>
<dbReference type="EMBL" id="FOLM01000013">
    <property type="protein sequence ID" value="SFD34384.1"/>
    <property type="molecule type" value="Genomic_DNA"/>
</dbReference>
<dbReference type="GO" id="GO:0005737">
    <property type="term" value="C:cytoplasm"/>
    <property type="evidence" value="ECO:0007669"/>
    <property type="project" value="UniProtKB-SubCell"/>
</dbReference>
<keyword evidence="7 12" id="KW-0808">Transferase</keyword>
<keyword evidence="13" id="KW-1185">Reference proteome</keyword>
<evidence type="ECO:0000256" key="2">
    <source>
        <dbReference type="ARBA" id="ARBA00005369"/>
    </source>
</evidence>
<evidence type="ECO:0000256" key="9">
    <source>
        <dbReference type="ARBA" id="ARBA00030757"/>
    </source>
</evidence>
<dbReference type="Proteomes" id="UP000199207">
    <property type="component" value="Unassembled WGS sequence"/>
</dbReference>
<evidence type="ECO:0000313" key="13">
    <source>
        <dbReference type="Proteomes" id="UP000199207"/>
    </source>
</evidence>